<keyword evidence="1" id="KW-0472">Membrane</keyword>
<keyword evidence="1" id="KW-0812">Transmembrane</keyword>
<evidence type="ECO:0000313" key="4">
    <source>
        <dbReference type="Proteomes" id="UP000000763"/>
    </source>
</evidence>
<dbReference type="EMBL" id="AL731581">
    <property type="protein sequence ID" value="CAE05386.1"/>
    <property type="molecule type" value="Genomic_DNA"/>
</dbReference>
<dbReference type="Proteomes" id="UP000000763">
    <property type="component" value="Chromosome 4"/>
</dbReference>
<dbReference type="InterPro" id="IPR007321">
    <property type="entry name" value="Transposase_28"/>
</dbReference>
<reference evidence="4" key="2">
    <citation type="journal article" date="2008" name="Nucleic Acids Res.">
        <title>The rice annotation project database (RAP-DB): 2008 update.</title>
        <authorList>
            <consortium name="The rice annotation project (RAP)"/>
        </authorList>
    </citation>
    <scope>GENOME REANNOTATION</scope>
    <source>
        <strain evidence="4">cv. Nipponbare</strain>
    </source>
</reference>
<evidence type="ECO:0000256" key="1">
    <source>
        <dbReference type="SAM" id="Phobius"/>
    </source>
</evidence>
<dbReference type="Pfam" id="PF04195">
    <property type="entry name" value="Transposase_28"/>
    <property type="match status" value="1"/>
</dbReference>
<organism evidence="3 4">
    <name type="scientific">Oryza sativa subsp. japonica</name>
    <name type="common">Rice</name>
    <dbReference type="NCBI Taxonomy" id="39947"/>
    <lineage>
        <taxon>Eukaryota</taxon>
        <taxon>Viridiplantae</taxon>
        <taxon>Streptophyta</taxon>
        <taxon>Embryophyta</taxon>
        <taxon>Tracheophyta</taxon>
        <taxon>Spermatophyta</taxon>
        <taxon>Magnoliopsida</taxon>
        <taxon>Liliopsida</taxon>
        <taxon>Poales</taxon>
        <taxon>Poaceae</taxon>
        <taxon>BOP clade</taxon>
        <taxon>Oryzoideae</taxon>
        <taxon>Oryzeae</taxon>
        <taxon>Oryzinae</taxon>
        <taxon>Oryza</taxon>
        <taxon>Oryza sativa</taxon>
    </lineage>
</organism>
<keyword evidence="1" id="KW-1133">Transmembrane helix</keyword>
<sequence length="195" mass="21312">MARGSTPLDDSVLPPSRIVSERQVGLPRKSMPTLPRREAVILGAARPALCYPGKSVFFLSFAMAGLILPFSSFYDVLDFYGIQMAHHTPNTMMILAIFAHLCEMFIGPLPLVLHLVAGVPSDGGLRQLLPATRPHAAPLHQLHAAQKVGRPEERLVLHRPPRSCPPPTSHRATGTGVDSRYRSVSTVNITKIEEN</sequence>
<feature type="transmembrane region" description="Helical" evidence="1">
    <location>
        <begin position="56"/>
        <end position="74"/>
    </location>
</feature>
<accession>Q7XKZ4</accession>
<evidence type="ECO:0000313" key="3">
    <source>
        <dbReference type="EMBL" id="CAE05386.1"/>
    </source>
</evidence>
<evidence type="ECO:0000259" key="2">
    <source>
        <dbReference type="Pfam" id="PF04195"/>
    </source>
</evidence>
<gene>
    <name evidence="3" type="primary">OSJNBa0022F16.10</name>
</gene>
<feature type="transmembrane region" description="Helical" evidence="1">
    <location>
        <begin position="94"/>
        <end position="117"/>
    </location>
</feature>
<feature type="domain" description="Transposase (putative) gypsy type" evidence="2">
    <location>
        <begin position="56"/>
        <end position="112"/>
    </location>
</feature>
<dbReference type="AlphaFoldDB" id="Q7XKZ4"/>
<name>Q7XKZ4_ORYSJ</name>
<reference evidence="4" key="1">
    <citation type="journal article" date="2005" name="Nature">
        <title>The map-based sequence of the rice genome.</title>
        <authorList>
            <consortium name="International rice genome sequencing project (IRGSP)"/>
            <person name="Matsumoto T."/>
            <person name="Wu J."/>
            <person name="Kanamori H."/>
            <person name="Katayose Y."/>
            <person name="Fujisawa M."/>
            <person name="Namiki N."/>
            <person name="Mizuno H."/>
            <person name="Yamamoto K."/>
            <person name="Antonio B.A."/>
            <person name="Baba T."/>
            <person name="Sakata K."/>
            <person name="Nagamura Y."/>
            <person name="Aoki H."/>
            <person name="Arikawa K."/>
            <person name="Arita K."/>
            <person name="Bito T."/>
            <person name="Chiden Y."/>
            <person name="Fujitsuka N."/>
            <person name="Fukunaka R."/>
            <person name="Hamada M."/>
            <person name="Harada C."/>
            <person name="Hayashi A."/>
            <person name="Hijishita S."/>
            <person name="Honda M."/>
            <person name="Hosokawa S."/>
            <person name="Ichikawa Y."/>
            <person name="Idonuma A."/>
            <person name="Iijima M."/>
            <person name="Ikeda M."/>
            <person name="Ikeno M."/>
            <person name="Ito K."/>
            <person name="Ito S."/>
            <person name="Ito T."/>
            <person name="Ito Y."/>
            <person name="Ito Y."/>
            <person name="Iwabuchi A."/>
            <person name="Kamiya K."/>
            <person name="Karasawa W."/>
            <person name="Kurita K."/>
            <person name="Katagiri S."/>
            <person name="Kikuta A."/>
            <person name="Kobayashi H."/>
            <person name="Kobayashi N."/>
            <person name="Machita K."/>
            <person name="Maehara T."/>
            <person name="Masukawa M."/>
            <person name="Mizubayashi T."/>
            <person name="Mukai Y."/>
            <person name="Nagasaki H."/>
            <person name="Nagata Y."/>
            <person name="Naito S."/>
            <person name="Nakashima M."/>
            <person name="Nakama Y."/>
            <person name="Nakamichi Y."/>
            <person name="Nakamura M."/>
            <person name="Meguro A."/>
            <person name="Negishi M."/>
            <person name="Ohta I."/>
            <person name="Ohta T."/>
            <person name="Okamoto M."/>
            <person name="Ono N."/>
            <person name="Saji S."/>
            <person name="Sakaguchi M."/>
            <person name="Sakai K."/>
            <person name="Shibata M."/>
            <person name="Shimokawa T."/>
            <person name="Song J."/>
            <person name="Takazaki Y."/>
            <person name="Terasawa K."/>
            <person name="Tsugane M."/>
            <person name="Tsuji K."/>
            <person name="Ueda S."/>
            <person name="Waki K."/>
            <person name="Yamagata H."/>
            <person name="Yamamoto M."/>
            <person name="Yamamoto S."/>
            <person name="Yamane H."/>
            <person name="Yoshiki S."/>
            <person name="Yoshihara R."/>
            <person name="Yukawa K."/>
            <person name="Zhong H."/>
            <person name="Yano M."/>
            <person name="Yuan Q."/>
            <person name="Ouyang S."/>
            <person name="Liu J."/>
            <person name="Jones K.M."/>
            <person name="Gansberger K."/>
            <person name="Moffat K."/>
            <person name="Hill J."/>
            <person name="Bera J."/>
            <person name="Fadrosh D."/>
            <person name="Jin S."/>
            <person name="Johri S."/>
            <person name="Kim M."/>
            <person name="Overton L."/>
            <person name="Reardon M."/>
            <person name="Tsitrin T."/>
            <person name="Vuong H."/>
            <person name="Weaver B."/>
            <person name="Ciecko A."/>
            <person name="Tallon L."/>
            <person name="Jackson J."/>
            <person name="Pai G."/>
            <person name="Aken S.V."/>
            <person name="Utterback T."/>
            <person name="Reidmuller S."/>
            <person name="Feldblyum T."/>
            <person name="Hsiao J."/>
            <person name="Zismann V."/>
            <person name="Iobst S."/>
            <person name="de Vazeille A.R."/>
            <person name="Buell C.R."/>
            <person name="Ying K."/>
            <person name="Li Y."/>
            <person name="Lu T."/>
            <person name="Huang Y."/>
            <person name="Zhao Q."/>
            <person name="Feng Q."/>
            <person name="Zhang L."/>
            <person name="Zhu J."/>
            <person name="Weng Q."/>
            <person name="Mu J."/>
            <person name="Lu Y."/>
            <person name="Fan D."/>
            <person name="Liu Y."/>
            <person name="Guan J."/>
            <person name="Zhang Y."/>
            <person name="Yu S."/>
            <person name="Liu X."/>
            <person name="Zhang Y."/>
            <person name="Hong G."/>
            <person name="Han B."/>
            <person name="Choisne N."/>
            <person name="Demange N."/>
            <person name="Orjeda G."/>
            <person name="Samain S."/>
            <person name="Cattolico L."/>
            <person name="Pelletier E."/>
            <person name="Couloux A."/>
            <person name="Segurens B."/>
            <person name="Wincker P."/>
            <person name="D'Hont A."/>
            <person name="Scarpelli C."/>
            <person name="Weissenbach J."/>
            <person name="Salanoubat M."/>
            <person name="Quetier F."/>
            <person name="Yu Y."/>
            <person name="Kim H.R."/>
            <person name="Rambo T."/>
            <person name="Currie J."/>
            <person name="Collura K."/>
            <person name="Luo M."/>
            <person name="Yang T."/>
            <person name="Ammiraju J.S.S."/>
            <person name="Engler F."/>
            <person name="Soderlund C."/>
            <person name="Wing R.A."/>
            <person name="Palmer L.E."/>
            <person name="de la Bastide M."/>
            <person name="Spiegel L."/>
            <person name="Nascimento L."/>
            <person name="Zutavern T."/>
            <person name="O'Shaughnessy A."/>
            <person name="Dike S."/>
            <person name="Dedhia N."/>
            <person name="Preston R."/>
            <person name="Balija V."/>
            <person name="McCombie W.R."/>
            <person name="Chow T."/>
            <person name="Chen H."/>
            <person name="Chung M."/>
            <person name="Chen C."/>
            <person name="Shaw J."/>
            <person name="Wu H."/>
            <person name="Hsiao K."/>
            <person name="Chao Y."/>
            <person name="Chu M."/>
            <person name="Cheng C."/>
            <person name="Hour A."/>
            <person name="Lee P."/>
            <person name="Lin S."/>
            <person name="Lin Y."/>
            <person name="Liou J."/>
            <person name="Liu S."/>
            <person name="Hsing Y."/>
            <person name="Raghuvanshi S."/>
            <person name="Mohanty A."/>
            <person name="Bharti A.K."/>
            <person name="Gaur A."/>
            <person name="Gupta V."/>
            <person name="Kumar D."/>
            <person name="Ravi V."/>
            <person name="Vij S."/>
            <person name="Kapur A."/>
            <person name="Khurana P."/>
            <person name="Khurana P."/>
            <person name="Khurana J.P."/>
            <person name="Tyagi A.K."/>
            <person name="Gaikwad K."/>
            <person name="Singh A."/>
            <person name="Dalal V."/>
            <person name="Srivastava S."/>
            <person name="Dixit A."/>
            <person name="Pal A.K."/>
            <person name="Ghazi I.A."/>
            <person name="Yadav M."/>
            <person name="Pandit A."/>
            <person name="Bhargava A."/>
            <person name="Sureshbabu K."/>
            <person name="Batra K."/>
            <person name="Sharma T.R."/>
            <person name="Mohapatra T."/>
            <person name="Singh N.K."/>
            <person name="Messing J."/>
            <person name="Nelson A.B."/>
            <person name="Fuks G."/>
            <person name="Kavchok S."/>
            <person name="Keizer G."/>
            <person name="Linton E."/>
            <person name="Llaca V."/>
            <person name="Song R."/>
            <person name="Tanyolac B."/>
            <person name="Young S."/>
            <person name="Ho-Il K."/>
            <person name="Hahn J.H."/>
            <person name="Sangsakoo G."/>
            <person name="Vanavichit A."/>
            <person name="de Mattos Luiz.A.T."/>
            <person name="Zimmer P.D."/>
            <person name="Malone G."/>
            <person name="Dellagostin O."/>
            <person name="de Oliveira A.C."/>
            <person name="Bevan M."/>
            <person name="Bancroft I."/>
            <person name="Minx P."/>
            <person name="Cordum H."/>
            <person name="Wilson R."/>
            <person name="Cheng Z."/>
            <person name="Jin W."/>
            <person name="Jiang J."/>
            <person name="Leong S.A."/>
            <person name="Iwama H."/>
            <person name="Gojobori T."/>
            <person name="Itoh T."/>
            <person name="Niimura Y."/>
            <person name="Fujii Y."/>
            <person name="Habara T."/>
            <person name="Sakai H."/>
            <person name="Sato Y."/>
            <person name="Wilson G."/>
            <person name="Kumar K."/>
            <person name="McCouch S."/>
            <person name="Juretic N."/>
            <person name="Hoen D."/>
            <person name="Wright S."/>
            <person name="Bruskiewich R."/>
            <person name="Bureau T."/>
            <person name="Miyao A."/>
            <person name="Hirochika H."/>
            <person name="Nishikawa T."/>
            <person name="Kadowaki K."/>
            <person name="Sugiura M."/>
            <person name="Burr B."/>
            <person name="Sasaki T."/>
        </authorList>
    </citation>
    <scope>NUCLEOTIDE SEQUENCE [LARGE SCALE GENOMIC DNA]</scope>
    <source>
        <strain evidence="4">cv. Nipponbare</strain>
    </source>
</reference>
<protein>
    <submittedName>
        <fullName evidence="3">OSJNBa0022F16.10 protein</fullName>
    </submittedName>
</protein>
<proteinExistence type="predicted"/>